<dbReference type="GO" id="GO:0071555">
    <property type="term" value="P:cell wall organization"/>
    <property type="evidence" value="ECO:0007669"/>
    <property type="project" value="UniProtKB-KW"/>
</dbReference>
<dbReference type="SUPFAM" id="SSF88713">
    <property type="entry name" value="Glycoside hydrolase/deacetylase"/>
    <property type="match status" value="2"/>
</dbReference>
<feature type="transmembrane region" description="Helical" evidence="12">
    <location>
        <begin position="391"/>
        <end position="411"/>
    </location>
</feature>
<evidence type="ECO:0000259" key="13">
    <source>
        <dbReference type="PROSITE" id="PS51677"/>
    </source>
</evidence>
<evidence type="ECO:0000256" key="8">
    <source>
        <dbReference type="ARBA" id="ARBA00023136"/>
    </source>
</evidence>
<keyword evidence="6" id="KW-0732">Signal</keyword>
<dbReference type="GO" id="GO:0046872">
    <property type="term" value="F:metal ion binding"/>
    <property type="evidence" value="ECO:0007669"/>
    <property type="project" value="UniProtKB-KW"/>
</dbReference>
<comment type="caution">
    <text evidence="14">The sequence shown here is derived from an EMBL/GenBank/DDBJ whole genome shotgun (WGS) entry which is preliminary data.</text>
</comment>
<keyword evidence="4" id="KW-0336">GPI-anchor</keyword>
<comment type="cofactor">
    <cofactor evidence="1">
        <name>Co(2+)</name>
        <dbReference type="ChEBI" id="CHEBI:48828"/>
    </cofactor>
</comment>
<protein>
    <recommendedName>
        <fullName evidence="13">NodB homology domain-containing protein</fullName>
    </recommendedName>
</protein>
<feature type="transmembrane region" description="Helical" evidence="12">
    <location>
        <begin position="25"/>
        <end position="45"/>
    </location>
</feature>
<organism evidence="14 15">
    <name type="scientific">Panaeolus cyanescens</name>
    <dbReference type="NCBI Taxonomy" id="181874"/>
    <lineage>
        <taxon>Eukaryota</taxon>
        <taxon>Fungi</taxon>
        <taxon>Dikarya</taxon>
        <taxon>Basidiomycota</taxon>
        <taxon>Agaricomycotina</taxon>
        <taxon>Agaricomycetes</taxon>
        <taxon>Agaricomycetidae</taxon>
        <taxon>Agaricales</taxon>
        <taxon>Agaricineae</taxon>
        <taxon>Galeropsidaceae</taxon>
        <taxon>Panaeolus</taxon>
    </lineage>
</organism>
<evidence type="ECO:0000256" key="5">
    <source>
        <dbReference type="ARBA" id="ARBA00022723"/>
    </source>
</evidence>
<evidence type="ECO:0000256" key="10">
    <source>
        <dbReference type="ARBA" id="ARBA00023288"/>
    </source>
</evidence>
<feature type="transmembrane region" description="Helical" evidence="12">
    <location>
        <begin position="636"/>
        <end position="657"/>
    </location>
</feature>
<evidence type="ECO:0000313" key="15">
    <source>
        <dbReference type="Proteomes" id="UP000284842"/>
    </source>
</evidence>
<keyword evidence="15" id="KW-1185">Reference proteome</keyword>
<evidence type="ECO:0000256" key="4">
    <source>
        <dbReference type="ARBA" id="ARBA00022622"/>
    </source>
</evidence>
<dbReference type="GO" id="GO:0098552">
    <property type="term" value="C:side of membrane"/>
    <property type="evidence" value="ECO:0007669"/>
    <property type="project" value="UniProtKB-KW"/>
</dbReference>
<keyword evidence="12" id="KW-1133">Transmembrane helix</keyword>
<accession>A0A409VP06</accession>
<dbReference type="GO" id="GO:0016810">
    <property type="term" value="F:hydrolase activity, acting on carbon-nitrogen (but not peptide) bonds"/>
    <property type="evidence" value="ECO:0007669"/>
    <property type="project" value="InterPro"/>
</dbReference>
<evidence type="ECO:0000256" key="9">
    <source>
        <dbReference type="ARBA" id="ARBA00023277"/>
    </source>
</evidence>
<dbReference type="AlphaFoldDB" id="A0A409VP06"/>
<dbReference type="Proteomes" id="UP000284842">
    <property type="component" value="Unassembled WGS sequence"/>
</dbReference>
<dbReference type="InterPro" id="IPR011330">
    <property type="entry name" value="Glyco_hydro/deAcase_b/a-brl"/>
</dbReference>
<feature type="transmembrane region" description="Helical" evidence="12">
    <location>
        <begin position="701"/>
        <end position="724"/>
    </location>
</feature>
<feature type="transmembrane region" description="Helical" evidence="12">
    <location>
        <begin position="730"/>
        <end position="749"/>
    </location>
</feature>
<sequence length="1019" mass="112728">VTSWHSHWNFEGRIKAVFSYQGKTLAPIALEWASGTVLFIVLYFLGLAEDVETLPPTFAWFYNFNCAQGLNSYLQFPDRRQTGRNSLPIISGYNILLSFVVIFFGFVKAALSYLAYSTGVTTFEWIFGVLVTTCLYLLGLYQDHGGAVLPRLFAFDYSRQASYLMITISLATLSVANPTIRAPLANVIRSCTVPQTVALTLDDGPSIYTKEVVDKLDAAGAKATFFLNGNNWGCIYDEANAAVVRYAYEHGHQIASHTWAHEDLSTLSRDRVNGEMARTEDAIRKITGASVAYTRPPYGNYNNLVLEVAVARRQEIVYWDFDSGDSTGSSSNIQKSGYDQLIRNHPNTILSLQHDVHASTVRDVLPHVIQELQAAGYKLVTLAECLAMEVLALPVLTPYRLLVLLLGLILGTLKAAFSYQGKALAPIALEWAGGTVLVILFYFLGLAEDLEGLPKTLTWFYNFDCAQALRSYSHNESINILELSPARRRAVYSGNSRLPIISGYNILISLLVILFGMVKAILSYLAYSTGVTTIDWIFGVVLTTCLYVLGLYQDHGGAVLPSLFRLDYSRQASSVTIIVALHTLFYGMATVGMWFTWIMYEKIPEALTETPVIPNPENIVTSWDGLHDSALRAMTIAAMGLACLSAIAPSLIVPLIFFDRFRYLLVPFRLVRRVIMWAFASLPESFVQKADAFFSSLFYRILRHAFIHVVICLLPLSNFTFVFVGLAVRLFNGTLLLSIPLVLALTILAERSKISLNALVISMGYGPIFIMHLATITLAISLATFAAASPTKAPAKAQVIRNCVVHNTVALTFDDGPYLYTKEAVDKLDAAGAKGTFFVNGYNWGCIYDEANAASLKYAYEHGHQIASHTWAHADLSTLSKDQINTEMKRTEDAIRKITGASVAYTRPPYGNYNDNVLEVAASRKQDIVYWDFDSGDSVGASAEKQRSNYDEVVRNHPNTLLSLQHDVHETSIRQTLPYAIEQLQGAGYKLVTLSECLGTSPYLNVAEPSPRDVSSVLA</sequence>
<evidence type="ECO:0000256" key="1">
    <source>
        <dbReference type="ARBA" id="ARBA00001941"/>
    </source>
</evidence>
<keyword evidence="11" id="KW-0961">Cell wall biogenesis/degradation</keyword>
<feature type="transmembrane region" description="Helical" evidence="12">
    <location>
        <begin position="506"/>
        <end position="527"/>
    </location>
</feature>
<feature type="transmembrane region" description="Helical" evidence="12">
    <location>
        <begin position="534"/>
        <end position="552"/>
    </location>
</feature>
<keyword evidence="5" id="KW-0479">Metal-binding</keyword>
<comment type="subcellular location">
    <subcellularLocation>
        <location evidence="2">Cell membrane</location>
        <topology evidence="2">Lipid-anchor</topology>
        <topology evidence="2">GPI-anchor</topology>
    </subcellularLocation>
</comment>
<dbReference type="PANTHER" id="PTHR46471">
    <property type="entry name" value="CHITIN DEACETYLASE"/>
    <property type="match status" value="1"/>
</dbReference>
<dbReference type="OrthoDB" id="3268450at2759"/>
<keyword evidence="10" id="KW-0449">Lipoprotein</keyword>
<proteinExistence type="predicted"/>
<dbReference type="Gene3D" id="3.20.20.370">
    <property type="entry name" value="Glycoside hydrolase/deacetylase"/>
    <property type="match status" value="2"/>
</dbReference>
<name>A0A409VP06_9AGAR</name>
<evidence type="ECO:0000256" key="7">
    <source>
        <dbReference type="ARBA" id="ARBA00022801"/>
    </source>
</evidence>
<evidence type="ECO:0000256" key="3">
    <source>
        <dbReference type="ARBA" id="ARBA00022475"/>
    </source>
</evidence>
<evidence type="ECO:0000256" key="11">
    <source>
        <dbReference type="ARBA" id="ARBA00023316"/>
    </source>
</evidence>
<feature type="domain" description="NodB homology" evidence="13">
    <location>
        <begin position="807"/>
        <end position="992"/>
    </location>
</feature>
<feature type="transmembrane region" description="Helical" evidence="12">
    <location>
        <begin position="122"/>
        <end position="141"/>
    </location>
</feature>
<evidence type="ECO:0000256" key="2">
    <source>
        <dbReference type="ARBA" id="ARBA00004609"/>
    </source>
</evidence>
<feature type="transmembrane region" description="Helical" evidence="12">
    <location>
        <begin position="572"/>
        <end position="595"/>
    </location>
</feature>
<dbReference type="InParanoid" id="A0A409VP06"/>
<feature type="domain" description="NodB homology" evidence="13">
    <location>
        <begin position="195"/>
        <end position="380"/>
    </location>
</feature>
<feature type="transmembrane region" description="Helical" evidence="12">
    <location>
        <begin position="95"/>
        <end position="116"/>
    </location>
</feature>
<reference evidence="14 15" key="1">
    <citation type="journal article" date="2018" name="Evol. Lett.">
        <title>Horizontal gene cluster transfer increased hallucinogenic mushroom diversity.</title>
        <authorList>
            <person name="Reynolds H.T."/>
            <person name="Vijayakumar V."/>
            <person name="Gluck-Thaler E."/>
            <person name="Korotkin H.B."/>
            <person name="Matheny P.B."/>
            <person name="Slot J.C."/>
        </authorList>
    </citation>
    <scope>NUCLEOTIDE SEQUENCE [LARGE SCALE GENOMIC DNA]</scope>
    <source>
        <strain evidence="14 15">2629</strain>
    </source>
</reference>
<evidence type="ECO:0000256" key="12">
    <source>
        <dbReference type="SAM" id="Phobius"/>
    </source>
</evidence>
<keyword evidence="12" id="KW-0812">Transmembrane</keyword>
<dbReference type="PROSITE" id="PS51677">
    <property type="entry name" value="NODB"/>
    <property type="match status" value="2"/>
</dbReference>
<gene>
    <name evidence="14" type="ORF">CVT24_003161</name>
</gene>
<dbReference type="EMBL" id="NHTK01006017">
    <property type="protein sequence ID" value="PPQ67968.1"/>
    <property type="molecule type" value="Genomic_DNA"/>
</dbReference>
<dbReference type="Pfam" id="PF01522">
    <property type="entry name" value="Polysacc_deac_1"/>
    <property type="match status" value="2"/>
</dbReference>
<evidence type="ECO:0000256" key="6">
    <source>
        <dbReference type="ARBA" id="ARBA00022729"/>
    </source>
</evidence>
<keyword evidence="4" id="KW-0325">Glycoprotein</keyword>
<feature type="non-terminal residue" evidence="14">
    <location>
        <position position="1"/>
    </location>
</feature>
<dbReference type="PANTHER" id="PTHR46471:SF2">
    <property type="entry name" value="CHITIN DEACETYLASE-RELATED"/>
    <property type="match status" value="1"/>
</dbReference>
<keyword evidence="9" id="KW-0119">Carbohydrate metabolism</keyword>
<dbReference type="CDD" id="cd10951">
    <property type="entry name" value="CE4_ClCDA_like"/>
    <property type="match status" value="2"/>
</dbReference>
<keyword evidence="3" id="KW-1003">Cell membrane</keyword>
<dbReference type="InterPro" id="IPR002509">
    <property type="entry name" value="NODB_dom"/>
</dbReference>
<dbReference type="STRING" id="181874.A0A409VP06"/>
<feature type="transmembrane region" description="Helical" evidence="12">
    <location>
        <begin position="423"/>
        <end position="444"/>
    </location>
</feature>
<evidence type="ECO:0000313" key="14">
    <source>
        <dbReference type="EMBL" id="PPQ67968.1"/>
    </source>
</evidence>
<dbReference type="GO" id="GO:0005975">
    <property type="term" value="P:carbohydrate metabolic process"/>
    <property type="evidence" value="ECO:0007669"/>
    <property type="project" value="InterPro"/>
</dbReference>
<dbReference type="GO" id="GO:0005886">
    <property type="term" value="C:plasma membrane"/>
    <property type="evidence" value="ECO:0007669"/>
    <property type="project" value="UniProtKB-SubCell"/>
</dbReference>
<keyword evidence="7" id="KW-0378">Hydrolase</keyword>
<keyword evidence="8 12" id="KW-0472">Membrane</keyword>